<protein>
    <submittedName>
        <fullName evidence="2">Bacterial DnaA helix-turn-helix domain protein</fullName>
    </submittedName>
</protein>
<dbReference type="PROSITE" id="PS01008">
    <property type="entry name" value="DNAA"/>
    <property type="match status" value="1"/>
</dbReference>
<reference evidence="2 3" key="1">
    <citation type="submission" date="2010-02" db="EMBL/GenBank/DDBJ databases">
        <authorList>
            <person name="Weinstock G."/>
            <person name="Sodergren E."/>
            <person name="Clifton S."/>
            <person name="Fulton L."/>
            <person name="Fulton B."/>
            <person name="Courtney L."/>
            <person name="Fronick C."/>
            <person name="Harrison M."/>
            <person name="Strong C."/>
            <person name="Farmer C."/>
            <person name="Delahaunty K."/>
            <person name="Markovic C."/>
            <person name="Hall O."/>
            <person name="Minx P."/>
            <person name="Tomlinson C."/>
            <person name="Mitreva M."/>
            <person name="Nelson J."/>
            <person name="Hou S."/>
            <person name="Wollam A."/>
            <person name="Pepin K.H."/>
            <person name="Johnson M."/>
            <person name="Bhonagiri V."/>
            <person name="Zhang X."/>
            <person name="Suruliraj S."/>
            <person name="Warren W."/>
            <person name="Chinwalla A."/>
            <person name="Mardis E.R."/>
            <person name="Wilson R.K."/>
        </authorList>
    </citation>
    <scope>NUCLEOTIDE SEQUENCE [LARGE SCALE GENOMIC DNA]</scope>
    <source>
        <strain evidence="2 3">ATCC 29315</strain>
    </source>
</reference>
<dbReference type="GO" id="GO:0003688">
    <property type="term" value="F:DNA replication origin binding"/>
    <property type="evidence" value="ECO:0007669"/>
    <property type="project" value="InterPro"/>
</dbReference>
<name>D4DLU7_NEIEG</name>
<evidence type="ECO:0000313" key="3">
    <source>
        <dbReference type="Proteomes" id="UP000005536"/>
    </source>
</evidence>
<dbReference type="SMART" id="SM00760">
    <property type="entry name" value="Bac_DnaA_C"/>
    <property type="match status" value="1"/>
</dbReference>
<dbReference type="AlphaFoldDB" id="D4DLU7"/>
<dbReference type="GO" id="GO:0006270">
    <property type="term" value="P:DNA replication initiation"/>
    <property type="evidence" value="ECO:0007669"/>
    <property type="project" value="InterPro"/>
</dbReference>
<dbReference type="InterPro" id="IPR013159">
    <property type="entry name" value="DnaA_C"/>
</dbReference>
<organism evidence="2 3">
    <name type="scientific">Neisseria elongata subsp. glycolytica ATCC 29315</name>
    <dbReference type="NCBI Taxonomy" id="546263"/>
    <lineage>
        <taxon>Bacteria</taxon>
        <taxon>Pseudomonadati</taxon>
        <taxon>Pseudomonadota</taxon>
        <taxon>Betaproteobacteria</taxon>
        <taxon>Neisseriales</taxon>
        <taxon>Neisseriaceae</taxon>
        <taxon>Neisseria</taxon>
    </lineage>
</organism>
<proteinExistence type="predicted"/>
<dbReference type="InterPro" id="IPR010921">
    <property type="entry name" value="Trp_repressor/repl_initiator"/>
</dbReference>
<evidence type="ECO:0000259" key="1">
    <source>
        <dbReference type="SMART" id="SM00760"/>
    </source>
</evidence>
<accession>D4DLU7</accession>
<sequence>MSLTKDLTSLSLPAIGEAFGGRDHTTVMHGIKAVAKLRQEDPEVAQDYEKLLLLIQN</sequence>
<gene>
    <name evidence="2" type="ORF">NEIELOOT_00006</name>
</gene>
<dbReference type="Gene3D" id="1.10.1750.10">
    <property type="match status" value="1"/>
</dbReference>
<comment type="caution">
    <text evidence="2">The sequence shown here is derived from an EMBL/GenBank/DDBJ whole genome shotgun (WGS) entry which is preliminary data.</text>
</comment>
<evidence type="ECO:0000313" key="2">
    <source>
        <dbReference type="EMBL" id="EFE51050.1"/>
    </source>
</evidence>
<dbReference type="Pfam" id="PF08299">
    <property type="entry name" value="Bac_DnaA_C"/>
    <property type="match status" value="1"/>
</dbReference>
<feature type="domain" description="Chromosomal replication initiator DnaA C-terminal" evidence="1">
    <location>
        <begin position="1"/>
        <end position="34"/>
    </location>
</feature>
<dbReference type="EMBL" id="ADBF01000002">
    <property type="protein sequence ID" value="EFE51050.1"/>
    <property type="molecule type" value="Genomic_DNA"/>
</dbReference>
<dbReference type="CDD" id="cd06571">
    <property type="entry name" value="Bac_DnaA_C"/>
    <property type="match status" value="1"/>
</dbReference>
<dbReference type="InterPro" id="IPR018312">
    <property type="entry name" value="Chromosome_initiator_DnaA_CS"/>
</dbReference>
<dbReference type="GO" id="GO:0006275">
    <property type="term" value="P:regulation of DNA replication"/>
    <property type="evidence" value="ECO:0007669"/>
    <property type="project" value="InterPro"/>
</dbReference>
<dbReference type="Proteomes" id="UP000005536">
    <property type="component" value="Unassembled WGS sequence"/>
</dbReference>
<dbReference type="SUPFAM" id="SSF48295">
    <property type="entry name" value="TrpR-like"/>
    <property type="match status" value="1"/>
</dbReference>
<dbReference type="GO" id="GO:0005524">
    <property type="term" value="F:ATP binding"/>
    <property type="evidence" value="ECO:0007669"/>
    <property type="project" value="InterPro"/>
</dbReference>